<gene>
    <name evidence="2" type="ORF">OG350_05470</name>
</gene>
<evidence type="ECO:0000313" key="2">
    <source>
        <dbReference type="EMBL" id="WTQ79786.1"/>
    </source>
</evidence>
<evidence type="ECO:0000256" key="1">
    <source>
        <dbReference type="SAM" id="MobiDB-lite"/>
    </source>
</evidence>
<dbReference type="EMBL" id="CP108164">
    <property type="protein sequence ID" value="WTQ79786.1"/>
    <property type="molecule type" value="Genomic_DNA"/>
</dbReference>
<protein>
    <submittedName>
        <fullName evidence="2">Phosphotransferase</fullName>
    </submittedName>
</protein>
<dbReference type="SUPFAM" id="SSF56112">
    <property type="entry name" value="Protein kinase-like (PK-like)"/>
    <property type="match status" value="1"/>
</dbReference>
<feature type="region of interest" description="Disordered" evidence="1">
    <location>
        <begin position="125"/>
        <end position="145"/>
    </location>
</feature>
<accession>A0ABZ1KGL7</accession>
<reference evidence="2 3" key="1">
    <citation type="submission" date="2022-10" db="EMBL/GenBank/DDBJ databases">
        <title>The complete genomes of actinobacterial strains from the NBC collection.</title>
        <authorList>
            <person name="Joergensen T.S."/>
            <person name="Alvarez Arevalo M."/>
            <person name="Sterndorff E.B."/>
            <person name="Faurdal D."/>
            <person name="Vuksanovic O."/>
            <person name="Mourched A.-S."/>
            <person name="Charusanti P."/>
            <person name="Shaw S."/>
            <person name="Blin K."/>
            <person name="Weber T."/>
        </authorList>
    </citation>
    <scope>NUCLEOTIDE SEQUENCE [LARGE SCALE GENOMIC DNA]</scope>
    <source>
        <strain evidence="2 3">NBC_00156</strain>
    </source>
</reference>
<dbReference type="RefSeq" id="WP_405445744.1">
    <property type="nucleotide sequence ID" value="NZ_CP108164.1"/>
</dbReference>
<dbReference type="GeneID" id="97279850"/>
<organism evidence="2 3">
    <name type="scientific">Streptomyces achromogenes</name>
    <dbReference type="NCBI Taxonomy" id="67255"/>
    <lineage>
        <taxon>Bacteria</taxon>
        <taxon>Bacillati</taxon>
        <taxon>Actinomycetota</taxon>
        <taxon>Actinomycetes</taxon>
        <taxon>Kitasatosporales</taxon>
        <taxon>Streptomycetaceae</taxon>
        <taxon>Streptomyces</taxon>
    </lineage>
</organism>
<name>A0ABZ1KGL7_STRAH</name>
<keyword evidence="3" id="KW-1185">Reference proteome</keyword>
<sequence length="309" mass="33222">MSATVGTAAGETGSRQLRDFGTALLHTVVSRSPDGGYTWRRENGPAAPTPFVPADGGLHRLVAGLEPRTTVRWSVGAPDGAARLYRVRGPESLAGRLLREGPDQDTAATVRGLGQALRELHDTAVPADTGAGEGPRGLRRLTDWLDGRAPSPRAAYAESLLRPALGGERLAVLRGLAERMRGGDGADVRLCHGAAALGSLVPAESGTGPRGAADMLIGEDVCLAPWQFDVGWTLGELVELKWYRNDRHPAWSGMAEALFEGYGRDLADAWQRHAALRVLLHLHDYTAYVGWDRAAFDRYTGFVKFLLDL</sequence>
<dbReference type="InterPro" id="IPR011009">
    <property type="entry name" value="Kinase-like_dom_sf"/>
</dbReference>
<dbReference type="Proteomes" id="UP001622557">
    <property type="component" value="Chromosome"/>
</dbReference>
<evidence type="ECO:0000313" key="3">
    <source>
        <dbReference type="Proteomes" id="UP001622557"/>
    </source>
</evidence>
<proteinExistence type="predicted"/>